<reference evidence="1" key="1">
    <citation type="submission" date="2014-11" db="EMBL/GenBank/DDBJ databases">
        <authorList>
            <person name="Amaro Gonzalez C."/>
        </authorList>
    </citation>
    <scope>NUCLEOTIDE SEQUENCE</scope>
</reference>
<organism evidence="1">
    <name type="scientific">Anguilla anguilla</name>
    <name type="common">European freshwater eel</name>
    <name type="synonym">Muraena anguilla</name>
    <dbReference type="NCBI Taxonomy" id="7936"/>
    <lineage>
        <taxon>Eukaryota</taxon>
        <taxon>Metazoa</taxon>
        <taxon>Chordata</taxon>
        <taxon>Craniata</taxon>
        <taxon>Vertebrata</taxon>
        <taxon>Euteleostomi</taxon>
        <taxon>Actinopterygii</taxon>
        <taxon>Neopterygii</taxon>
        <taxon>Teleostei</taxon>
        <taxon>Anguilliformes</taxon>
        <taxon>Anguillidae</taxon>
        <taxon>Anguilla</taxon>
    </lineage>
</organism>
<dbReference type="EMBL" id="GBXM01085467">
    <property type="protein sequence ID" value="JAH23110.1"/>
    <property type="molecule type" value="Transcribed_RNA"/>
</dbReference>
<accession>A0A0E9R3P2</accession>
<reference evidence="1" key="2">
    <citation type="journal article" date="2015" name="Fish Shellfish Immunol.">
        <title>Early steps in the European eel (Anguilla anguilla)-Vibrio vulnificus interaction in the gills: Role of the RtxA13 toxin.</title>
        <authorList>
            <person name="Callol A."/>
            <person name="Pajuelo D."/>
            <person name="Ebbesson L."/>
            <person name="Teles M."/>
            <person name="MacKenzie S."/>
            <person name="Amaro C."/>
        </authorList>
    </citation>
    <scope>NUCLEOTIDE SEQUENCE</scope>
</reference>
<name>A0A0E9R3P2_ANGAN</name>
<proteinExistence type="predicted"/>
<evidence type="ECO:0000313" key="1">
    <source>
        <dbReference type="EMBL" id="JAH23110.1"/>
    </source>
</evidence>
<protein>
    <submittedName>
        <fullName evidence="1">Uncharacterized protein</fullName>
    </submittedName>
</protein>
<sequence>MSTIIVFKKAVCLSRRCDAVGFRFLFVRVS</sequence>
<dbReference type="AlphaFoldDB" id="A0A0E9R3P2"/>